<evidence type="ECO:0000259" key="16">
    <source>
        <dbReference type="Pfam" id="PF00425"/>
    </source>
</evidence>
<keyword evidence="11 15" id="KW-0057">Aromatic amino acid biosynthesis</keyword>
<evidence type="ECO:0000256" key="15">
    <source>
        <dbReference type="RuleBase" id="RU364045"/>
    </source>
</evidence>
<keyword evidence="10 15" id="KW-0460">Magnesium</keyword>
<sequence length="503" mass="56987">MFNQRSSDGAYLTIPLRESFFTDRFTPIEIVECFKDRFAYLLESRDQGSWARYSFIGIDPFAFVKKGDEEFVLNDVNGEALARASHLRELFENAMAYLKVQPIDSPLPFTGGAVGCIAYDAISDFDKVPRHDNHDLCMPAYHFVFCKTIIAFDHYEQKITVIHFAMLHDARDEEQKEIELEKAKISIKNIVHMLQTNKPDSQVNPWPEASHSKDIDQIKWRSTMAKSEFVEKVKRIKQYIASGDVFQTVLSHRIEIDLPVTSWDLYRTLRVTNPSPYLFYLKCGDFEVVGSSPERIVKVQGNDIEIHPIAGTRPRGQNQKEDDQLAQDLLEDEKERAEHMMLVDLARNDAGKVSDFGSVKVPKLMAVERFSQVMHLVSIVSGTMRRDCHPVDAFTAAFPAGTLSGAPKIRAMEIIHELEPTARGFYGGAVGYFGFDGSVDTCITIRTFSCKGNKAYIQAGAGIVADSDPELEWEETFNKARALIKTVERAEKLFRRAGEVHHV</sequence>
<dbReference type="EMBL" id="SLXK01000002">
    <property type="protein sequence ID" value="TCP31640.1"/>
    <property type="molecule type" value="Genomic_DNA"/>
</dbReference>
<dbReference type="GO" id="GO:0046872">
    <property type="term" value="F:metal ion binding"/>
    <property type="evidence" value="ECO:0007669"/>
    <property type="project" value="UniProtKB-KW"/>
</dbReference>
<dbReference type="AlphaFoldDB" id="A0A4R2P9C2"/>
<comment type="cofactor">
    <cofactor evidence="1 15">
        <name>Mg(2+)</name>
        <dbReference type="ChEBI" id="CHEBI:18420"/>
    </cofactor>
</comment>
<dbReference type="InterPro" id="IPR005256">
    <property type="entry name" value="Anth_synth_I_PabB"/>
</dbReference>
<dbReference type="Pfam" id="PF04715">
    <property type="entry name" value="Anth_synt_I_N"/>
    <property type="match status" value="1"/>
</dbReference>
<accession>A0A4R2P9C2</accession>
<comment type="caution">
    <text evidence="18">The sequence shown here is derived from an EMBL/GenBank/DDBJ whole genome shotgun (WGS) entry which is preliminary data.</text>
</comment>
<dbReference type="UniPathway" id="UPA00035">
    <property type="reaction ID" value="UER00040"/>
</dbReference>
<protein>
    <recommendedName>
        <fullName evidence="6 15">Anthranilate synthase component 1</fullName>
        <ecNumber evidence="5 15">4.1.3.27</ecNumber>
    </recommendedName>
</protein>
<reference evidence="18 19" key="1">
    <citation type="submission" date="2019-03" db="EMBL/GenBank/DDBJ databases">
        <title>Genomic Encyclopedia of Type Strains, Phase IV (KMG-IV): sequencing the most valuable type-strain genomes for metagenomic binning, comparative biology and taxonomic classification.</title>
        <authorList>
            <person name="Goeker M."/>
        </authorList>
    </citation>
    <scope>NUCLEOTIDE SEQUENCE [LARGE SCALE GENOMIC DNA]</scope>
    <source>
        <strain evidence="18 19">DSM 19377</strain>
    </source>
</reference>
<evidence type="ECO:0000256" key="13">
    <source>
        <dbReference type="ARBA" id="ARBA00025634"/>
    </source>
</evidence>
<evidence type="ECO:0000256" key="14">
    <source>
        <dbReference type="ARBA" id="ARBA00047683"/>
    </source>
</evidence>
<evidence type="ECO:0000313" key="19">
    <source>
        <dbReference type="Proteomes" id="UP000295416"/>
    </source>
</evidence>
<dbReference type="PANTHER" id="PTHR11236">
    <property type="entry name" value="AMINOBENZOATE/ANTHRANILATE SYNTHASE"/>
    <property type="match status" value="1"/>
</dbReference>
<dbReference type="InterPro" id="IPR005801">
    <property type="entry name" value="ADC_synthase"/>
</dbReference>
<evidence type="ECO:0000256" key="4">
    <source>
        <dbReference type="ARBA" id="ARBA00011575"/>
    </source>
</evidence>
<comment type="similarity">
    <text evidence="3 15">Belongs to the anthranilate synthase component I family.</text>
</comment>
<evidence type="ECO:0000313" key="18">
    <source>
        <dbReference type="EMBL" id="TCP31640.1"/>
    </source>
</evidence>
<proteinExistence type="inferred from homology"/>
<keyword evidence="12 15" id="KW-0456">Lyase</keyword>
<evidence type="ECO:0000256" key="6">
    <source>
        <dbReference type="ARBA" id="ARBA00020653"/>
    </source>
</evidence>
<dbReference type="SUPFAM" id="SSF56322">
    <property type="entry name" value="ADC synthase"/>
    <property type="match status" value="1"/>
</dbReference>
<dbReference type="Gene3D" id="3.60.120.10">
    <property type="entry name" value="Anthranilate synthase"/>
    <property type="match status" value="1"/>
</dbReference>
<comment type="subunit">
    <text evidence="4 15">Heterotetramer consisting of two non-identical subunits: a beta subunit (TrpG) and a large alpha subunit (TrpE).</text>
</comment>
<evidence type="ECO:0000256" key="1">
    <source>
        <dbReference type="ARBA" id="ARBA00001946"/>
    </source>
</evidence>
<organism evidence="18 19">
    <name type="scientific">Scopulibacillus darangshiensis</name>
    <dbReference type="NCBI Taxonomy" id="442528"/>
    <lineage>
        <taxon>Bacteria</taxon>
        <taxon>Bacillati</taxon>
        <taxon>Bacillota</taxon>
        <taxon>Bacilli</taxon>
        <taxon>Bacillales</taxon>
        <taxon>Sporolactobacillaceae</taxon>
        <taxon>Scopulibacillus</taxon>
    </lineage>
</organism>
<dbReference type="OrthoDB" id="9803598at2"/>
<evidence type="ECO:0000256" key="9">
    <source>
        <dbReference type="ARBA" id="ARBA00022822"/>
    </source>
</evidence>
<feature type="domain" description="Anthranilate synthase component I N-terminal" evidence="17">
    <location>
        <begin position="23"/>
        <end position="161"/>
    </location>
</feature>
<feature type="domain" description="Chorismate-utilising enzyme C-terminal" evidence="16">
    <location>
        <begin position="226"/>
        <end position="479"/>
    </location>
</feature>
<evidence type="ECO:0000256" key="3">
    <source>
        <dbReference type="ARBA" id="ARBA00009562"/>
    </source>
</evidence>
<dbReference type="InterPro" id="IPR019999">
    <property type="entry name" value="Anth_synth_I-like"/>
</dbReference>
<keyword evidence="7 15" id="KW-0028">Amino-acid biosynthesis</keyword>
<dbReference type="PRINTS" id="PR00095">
    <property type="entry name" value="ANTSNTHASEI"/>
</dbReference>
<dbReference type="GO" id="GO:0004049">
    <property type="term" value="F:anthranilate synthase activity"/>
    <property type="evidence" value="ECO:0007669"/>
    <property type="project" value="UniProtKB-EC"/>
</dbReference>
<dbReference type="PANTHER" id="PTHR11236:SF48">
    <property type="entry name" value="ISOCHORISMATE SYNTHASE MENF"/>
    <property type="match status" value="1"/>
</dbReference>
<name>A0A4R2P9C2_9BACL</name>
<dbReference type="NCBIfam" id="TIGR00564">
    <property type="entry name" value="trpE_most"/>
    <property type="match status" value="1"/>
</dbReference>
<dbReference type="Proteomes" id="UP000295416">
    <property type="component" value="Unassembled WGS sequence"/>
</dbReference>
<comment type="catalytic activity">
    <reaction evidence="14 15">
        <text>chorismate + L-glutamine = anthranilate + pyruvate + L-glutamate + H(+)</text>
        <dbReference type="Rhea" id="RHEA:21732"/>
        <dbReference type="ChEBI" id="CHEBI:15361"/>
        <dbReference type="ChEBI" id="CHEBI:15378"/>
        <dbReference type="ChEBI" id="CHEBI:16567"/>
        <dbReference type="ChEBI" id="CHEBI:29748"/>
        <dbReference type="ChEBI" id="CHEBI:29985"/>
        <dbReference type="ChEBI" id="CHEBI:58359"/>
        <dbReference type="EC" id="4.1.3.27"/>
    </reaction>
</comment>
<evidence type="ECO:0000256" key="10">
    <source>
        <dbReference type="ARBA" id="ARBA00022842"/>
    </source>
</evidence>
<dbReference type="RefSeq" id="WP_132743236.1">
    <property type="nucleotide sequence ID" value="NZ_SLXK01000002.1"/>
</dbReference>
<keyword evidence="9 15" id="KW-0822">Tryptophan biosynthesis</keyword>
<gene>
    <name evidence="15" type="primary">trpE</name>
    <name evidence="18" type="ORF">EV207_102130</name>
</gene>
<dbReference type="Pfam" id="PF00425">
    <property type="entry name" value="Chorismate_bind"/>
    <property type="match status" value="1"/>
</dbReference>
<keyword evidence="8 15" id="KW-0479">Metal-binding</keyword>
<evidence type="ECO:0000256" key="12">
    <source>
        <dbReference type="ARBA" id="ARBA00023239"/>
    </source>
</evidence>
<comment type="function">
    <text evidence="13 15">Part of a heterotetrameric complex that catalyzes the two-step biosynthesis of anthranilate, an intermediate in the biosynthesis of L-tryptophan. In the first step, the glutamine-binding beta subunit (TrpG) of anthranilate synthase (AS) provides the glutamine amidotransferase activity which generates ammonia as a substrate that, along with chorismate, is used in the second step, catalyzed by the large alpha subunit of AS (TrpE) to produce anthranilate. In the absence of TrpG, TrpE can synthesize anthranilate directly from chorismate and high concentrations of ammonia.</text>
</comment>
<evidence type="ECO:0000256" key="11">
    <source>
        <dbReference type="ARBA" id="ARBA00023141"/>
    </source>
</evidence>
<evidence type="ECO:0000256" key="5">
    <source>
        <dbReference type="ARBA" id="ARBA00012266"/>
    </source>
</evidence>
<evidence type="ECO:0000256" key="7">
    <source>
        <dbReference type="ARBA" id="ARBA00022605"/>
    </source>
</evidence>
<dbReference type="InterPro" id="IPR015890">
    <property type="entry name" value="Chorismate_C"/>
</dbReference>
<dbReference type="InterPro" id="IPR006805">
    <property type="entry name" value="Anth_synth_I_N"/>
</dbReference>
<comment type="pathway">
    <text evidence="2 15">Amino-acid biosynthesis; L-tryptophan biosynthesis; L-tryptophan from chorismate: step 1/5.</text>
</comment>
<evidence type="ECO:0000256" key="2">
    <source>
        <dbReference type="ARBA" id="ARBA00004873"/>
    </source>
</evidence>
<evidence type="ECO:0000259" key="17">
    <source>
        <dbReference type="Pfam" id="PF04715"/>
    </source>
</evidence>
<keyword evidence="19" id="KW-1185">Reference proteome</keyword>
<evidence type="ECO:0000256" key="8">
    <source>
        <dbReference type="ARBA" id="ARBA00022723"/>
    </source>
</evidence>
<dbReference type="EC" id="4.1.3.27" evidence="5 15"/>
<dbReference type="GO" id="GO:0000162">
    <property type="term" value="P:L-tryptophan biosynthetic process"/>
    <property type="evidence" value="ECO:0007669"/>
    <property type="project" value="UniProtKB-UniPathway"/>
</dbReference>